<dbReference type="PANTHER" id="PTHR43300:SF7">
    <property type="entry name" value="UDP-N-ACETYLBACILLOSAMINE N-ACETYLTRANSFERASE"/>
    <property type="match status" value="1"/>
</dbReference>
<dbReference type="Gene3D" id="2.160.10.10">
    <property type="entry name" value="Hexapeptide repeat proteins"/>
    <property type="match status" value="1"/>
</dbReference>
<keyword evidence="4" id="KW-1185">Reference proteome</keyword>
<feature type="site" description="Increases basicity of active site His" evidence="2">
    <location>
        <position position="146"/>
    </location>
</feature>
<reference evidence="3 4" key="1">
    <citation type="submission" date="2020-05" db="EMBL/GenBank/DDBJ databases">
        <title>Complete closed genome sequence of Defluviicoccus vanus.</title>
        <authorList>
            <person name="Bessarab I."/>
            <person name="Arumugam K."/>
            <person name="Maszenan A.M."/>
            <person name="Seviour R.J."/>
            <person name="Williams R.B."/>
        </authorList>
    </citation>
    <scope>NUCLEOTIDE SEQUENCE [LARGE SCALE GENOMIC DNA]</scope>
    <source>
        <strain evidence="3 4">Ben 114</strain>
    </source>
</reference>
<dbReference type="InterPro" id="IPR011004">
    <property type="entry name" value="Trimer_LpxA-like_sf"/>
</dbReference>
<dbReference type="SUPFAM" id="SSF51161">
    <property type="entry name" value="Trimeric LpxA-like enzymes"/>
    <property type="match status" value="1"/>
</dbReference>
<gene>
    <name evidence="3" type="ORF">HQ394_13290</name>
</gene>
<protein>
    <submittedName>
        <fullName evidence="3">Acetyltransferase</fullName>
    </submittedName>
</protein>
<evidence type="ECO:0000313" key="3">
    <source>
        <dbReference type="EMBL" id="QNT70124.1"/>
    </source>
</evidence>
<dbReference type="CDD" id="cd03360">
    <property type="entry name" value="LbH_AT_putative"/>
    <property type="match status" value="1"/>
</dbReference>
<proteinExistence type="inferred from homology"/>
<dbReference type="GO" id="GO:0016740">
    <property type="term" value="F:transferase activity"/>
    <property type="evidence" value="ECO:0007669"/>
    <property type="project" value="UniProtKB-KW"/>
</dbReference>
<keyword evidence="3" id="KW-0808">Transferase</keyword>
<name>A0A7H1N338_9PROT</name>
<dbReference type="RefSeq" id="WP_190260610.1">
    <property type="nucleotide sequence ID" value="NZ_CP053923.1"/>
</dbReference>
<dbReference type="KEGG" id="dvn:HQ394_13290"/>
<dbReference type="Pfam" id="PF00132">
    <property type="entry name" value="Hexapep"/>
    <property type="match status" value="2"/>
</dbReference>
<organism evidence="3 4">
    <name type="scientific">Defluviicoccus vanus</name>
    <dbReference type="NCBI Taxonomy" id="111831"/>
    <lineage>
        <taxon>Bacteria</taxon>
        <taxon>Pseudomonadati</taxon>
        <taxon>Pseudomonadota</taxon>
        <taxon>Alphaproteobacteria</taxon>
        <taxon>Rhodospirillales</taxon>
        <taxon>Rhodospirillaceae</taxon>
        <taxon>Defluviicoccus</taxon>
    </lineage>
</organism>
<dbReference type="InterPro" id="IPR020019">
    <property type="entry name" value="AcTrfase_PglD-like"/>
</dbReference>
<evidence type="ECO:0000313" key="4">
    <source>
        <dbReference type="Proteomes" id="UP000516369"/>
    </source>
</evidence>
<evidence type="ECO:0000256" key="2">
    <source>
        <dbReference type="PIRSR" id="PIRSR620019-1"/>
    </source>
</evidence>
<comment type="similarity">
    <text evidence="1">Belongs to the transferase hexapeptide repeat family.</text>
</comment>
<dbReference type="EMBL" id="CP053923">
    <property type="protein sequence ID" value="QNT70124.1"/>
    <property type="molecule type" value="Genomic_DNA"/>
</dbReference>
<dbReference type="InterPro" id="IPR050179">
    <property type="entry name" value="Trans_hexapeptide_repeat"/>
</dbReference>
<dbReference type="InterPro" id="IPR001451">
    <property type="entry name" value="Hexapep"/>
</dbReference>
<sequence>MNTGPQPSAEAAPLLIFPFNGNALEAVDCLGPAHRLVAFVDDTPSKRGPTEVGRPVVGREALVEHASAAVLAVPGSPASYRERRRIIEGLGVADNRFARVVHPTAAVSRLARVGCNVLIMAGVVVTSNAVIGDHVCILPNTVVHHDVVIGAFSLIGSNVAIAGGVQVGENCYVGSGSNIINGVELGSGCLIGLGSNVTRSVAAGTSVAGNPARPIKSGRHSLDVRNNLFLSERSSQLKQHPRE</sequence>
<dbReference type="AlphaFoldDB" id="A0A7H1N338"/>
<evidence type="ECO:0000256" key="1">
    <source>
        <dbReference type="ARBA" id="ARBA00007274"/>
    </source>
</evidence>
<dbReference type="PANTHER" id="PTHR43300">
    <property type="entry name" value="ACETYLTRANSFERASE"/>
    <property type="match status" value="1"/>
</dbReference>
<accession>A0A7H1N338</accession>
<feature type="active site" description="Proton acceptor" evidence="2">
    <location>
        <position position="145"/>
    </location>
</feature>
<dbReference type="Proteomes" id="UP000516369">
    <property type="component" value="Chromosome"/>
</dbReference>